<feature type="non-terminal residue" evidence="1">
    <location>
        <position position="1"/>
    </location>
</feature>
<proteinExistence type="predicted"/>
<dbReference type="EMBL" id="CATNWA010013007">
    <property type="protein sequence ID" value="CAI9564436.1"/>
    <property type="molecule type" value="Genomic_DNA"/>
</dbReference>
<gene>
    <name evidence="1" type="ORF">SPARVUS_LOCUS5897760</name>
</gene>
<name>A0ABN9CZ93_9NEOB</name>
<protein>
    <submittedName>
        <fullName evidence="1">Uncharacterized protein</fullName>
    </submittedName>
</protein>
<evidence type="ECO:0000313" key="2">
    <source>
        <dbReference type="Proteomes" id="UP001162483"/>
    </source>
</evidence>
<accession>A0ABN9CZ93</accession>
<keyword evidence="2" id="KW-1185">Reference proteome</keyword>
<sequence>EIPVCQLQHIALYCSALLPKQCADTVKHKTQHTVNPFIAPDVNCFLPSAISTESVLFISTDHCIGVTGDASDSQFPPVSECPPQSHYKSLITAITSKKKKKIPVSMPPIVITITFT</sequence>
<dbReference type="Proteomes" id="UP001162483">
    <property type="component" value="Unassembled WGS sequence"/>
</dbReference>
<organism evidence="1 2">
    <name type="scientific">Staurois parvus</name>
    <dbReference type="NCBI Taxonomy" id="386267"/>
    <lineage>
        <taxon>Eukaryota</taxon>
        <taxon>Metazoa</taxon>
        <taxon>Chordata</taxon>
        <taxon>Craniata</taxon>
        <taxon>Vertebrata</taxon>
        <taxon>Euteleostomi</taxon>
        <taxon>Amphibia</taxon>
        <taxon>Batrachia</taxon>
        <taxon>Anura</taxon>
        <taxon>Neobatrachia</taxon>
        <taxon>Ranoidea</taxon>
        <taxon>Ranidae</taxon>
        <taxon>Staurois</taxon>
    </lineage>
</organism>
<evidence type="ECO:0000313" key="1">
    <source>
        <dbReference type="EMBL" id="CAI9564436.1"/>
    </source>
</evidence>
<reference evidence="1" key="1">
    <citation type="submission" date="2023-05" db="EMBL/GenBank/DDBJ databases">
        <authorList>
            <person name="Stuckert A."/>
        </authorList>
    </citation>
    <scope>NUCLEOTIDE SEQUENCE</scope>
</reference>
<comment type="caution">
    <text evidence="1">The sequence shown here is derived from an EMBL/GenBank/DDBJ whole genome shotgun (WGS) entry which is preliminary data.</text>
</comment>